<dbReference type="RefSeq" id="WP_239370376.1">
    <property type="nucleotide sequence ID" value="NZ_JAKREW010000056.1"/>
</dbReference>
<evidence type="ECO:0000313" key="1">
    <source>
        <dbReference type="EMBL" id="MCG7508873.1"/>
    </source>
</evidence>
<name>A0ABS9QPU0_9HYPH</name>
<dbReference type="EMBL" id="JAKREW010000056">
    <property type="protein sequence ID" value="MCG7508873.1"/>
    <property type="molecule type" value="Genomic_DNA"/>
</dbReference>
<protein>
    <submittedName>
        <fullName evidence="1">HK97 gp10 family phage protein</fullName>
    </submittedName>
</protein>
<proteinExistence type="predicted"/>
<sequence length="147" mass="16005">MAKGVSVKVEGLRELEQALKQLPKANAKAVLRRTLKEAGEPIAKAARAKAPKFEMYLSESIDVGTKLSRRQAGLHKKQSPVEMFVGPGPDPAAHLAEFGSIHGPAQPFMRPAWDENKDQALETIANLTWLEIEKTAARLAKKAAKGK</sequence>
<dbReference type="NCBIfam" id="TIGR01725">
    <property type="entry name" value="phge_HK97_gp10"/>
    <property type="match status" value="1"/>
</dbReference>
<keyword evidence="2" id="KW-1185">Reference proteome</keyword>
<accession>A0ABS9QPU0</accession>
<dbReference type="Pfam" id="PF04883">
    <property type="entry name" value="HK97-gp10_like"/>
    <property type="match status" value="1"/>
</dbReference>
<reference evidence="1 2" key="1">
    <citation type="submission" date="2022-02" db="EMBL/GenBank/DDBJ databases">
        <title>Draft genome sequence of Mezorhizobium retamae strain IRAMC:0171 isolated from Retama raetam nodules.</title>
        <authorList>
            <person name="Bengaied R."/>
            <person name="Sbissi I."/>
            <person name="Huber K."/>
            <person name="Ghodbane F."/>
            <person name="Nouioui I."/>
            <person name="Tarhouni M."/>
            <person name="Gtari M."/>
        </authorList>
    </citation>
    <scope>NUCLEOTIDE SEQUENCE [LARGE SCALE GENOMIC DNA]</scope>
    <source>
        <strain evidence="1 2">IRAMC:0171</strain>
    </source>
</reference>
<organism evidence="1 2">
    <name type="scientific">Mesorhizobium retamae</name>
    <dbReference type="NCBI Taxonomy" id="2912854"/>
    <lineage>
        <taxon>Bacteria</taxon>
        <taxon>Pseudomonadati</taxon>
        <taxon>Pseudomonadota</taxon>
        <taxon>Alphaproteobacteria</taxon>
        <taxon>Hyphomicrobiales</taxon>
        <taxon>Phyllobacteriaceae</taxon>
        <taxon>Mesorhizobium</taxon>
    </lineage>
</organism>
<comment type="caution">
    <text evidence="1">The sequence shown here is derived from an EMBL/GenBank/DDBJ whole genome shotgun (WGS) entry which is preliminary data.</text>
</comment>
<gene>
    <name evidence="1" type="ORF">L4923_27940</name>
</gene>
<evidence type="ECO:0000313" key="2">
    <source>
        <dbReference type="Proteomes" id="UP001201701"/>
    </source>
</evidence>
<dbReference type="InterPro" id="IPR010064">
    <property type="entry name" value="HK97-gp10_tail"/>
</dbReference>
<dbReference type="Proteomes" id="UP001201701">
    <property type="component" value="Unassembled WGS sequence"/>
</dbReference>